<accession>A0ACC2JPP3</accession>
<evidence type="ECO:0000313" key="1">
    <source>
        <dbReference type="EMBL" id="KAJ8129455.1"/>
    </source>
</evidence>
<sequence>MPTAAPNAYQKIEDHPAGYPLFAAMISSHPSLFVFRRFAAIRARMILYKQDRISQLEKQLQKVDQDEARPIQLGSYRTDVNMHRRALLDQLDVAINQYGKFPIPPKKSSSLNPQVADDLCQRTRQALAVKLAAPWDVRNLNCWVEGFGCITEAETEYLAHTRDLMALGPAEADEFLETITHKVEDTIIWVSRILGRDFRDGYSSDPDVHIFPNPLIKTASRSLVTSPSKGNIDTGIETIHARSTGALNVQCTGVLKGVNKVSFKANNNVPTQMDNTFS</sequence>
<dbReference type="Proteomes" id="UP001153332">
    <property type="component" value="Unassembled WGS sequence"/>
</dbReference>
<evidence type="ECO:0000313" key="2">
    <source>
        <dbReference type="Proteomes" id="UP001153332"/>
    </source>
</evidence>
<organism evidence="1 2">
    <name type="scientific">Lasiodiplodia mahajangana</name>
    <dbReference type="NCBI Taxonomy" id="1108764"/>
    <lineage>
        <taxon>Eukaryota</taxon>
        <taxon>Fungi</taxon>
        <taxon>Dikarya</taxon>
        <taxon>Ascomycota</taxon>
        <taxon>Pezizomycotina</taxon>
        <taxon>Dothideomycetes</taxon>
        <taxon>Dothideomycetes incertae sedis</taxon>
        <taxon>Botryosphaeriales</taxon>
        <taxon>Botryosphaeriaceae</taxon>
        <taxon>Lasiodiplodia</taxon>
    </lineage>
</organism>
<comment type="caution">
    <text evidence="1">The sequence shown here is derived from an EMBL/GenBank/DDBJ whole genome shotgun (WGS) entry which is preliminary data.</text>
</comment>
<reference evidence="1" key="1">
    <citation type="submission" date="2022-12" db="EMBL/GenBank/DDBJ databases">
        <title>Genome Sequence of Lasiodiplodia mahajangana.</title>
        <authorList>
            <person name="Buettner E."/>
        </authorList>
    </citation>
    <scope>NUCLEOTIDE SEQUENCE</scope>
    <source>
        <strain evidence="1">VT137</strain>
    </source>
</reference>
<keyword evidence="2" id="KW-1185">Reference proteome</keyword>
<protein>
    <submittedName>
        <fullName evidence="1">Uncharacterized protein</fullName>
    </submittedName>
</protein>
<name>A0ACC2JPP3_9PEZI</name>
<gene>
    <name evidence="1" type="ORF">O1611_g4178</name>
</gene>
<dbReference type="EMBL" id="JAPUUL010000757">
    <property type="protein sequence ID" value="KAJ8129455.1"/>
    <property type="molecule type" value="Genomic_DNA"/>
</dbReference>
<proteinExistence type="predicted"/>